<dbReference type="GO" id="GO:0003677">
    <property type="term" value="F:DNA binding"/>
    <property type="evidence" value="ECO:0007669"/>
    <property type="project" value="InterPro"/>
</dbReference>
<dbReference type="PANTHER" id="PTHR33841">
    <property type="entry name" value="DNA METHYLTRANSFERASE YEEA-RELATED"/>
    <property type="match status" value="1"/>
</dbReference>
<comment type="caution">
    <text evidence="8">The sequence shown here is derived from an EMBL/GenBank/DDBJ whole genome shotgun (WGS) entry which is preliminary data.</text>
</comment>
<comment type="similarity">
    <text evidence="1">Belongs to the N(4)/N(6)-methyltransferase family.</text>
</comment>
<dbReference type="Proteomes" id="UP000266489">
    <property type="component" value="Unassembled WGS sequence"/>
</dbReference>
<dbReference type="GO" id="GO:0009007">
    <property type="term" value="F:site-specific DNA-methyltransferase (adenine-specific) activity"/>
    <property type="evidence" value="ECO:0007669"/>
    <property type="project" value="UniProtKB-EC"/>
</dbReference>
<dbReference type="InterPro" id="IPR050953">
    <property type="entry name" value="N4_N6_ade-DNA_methylase"/>
</dbReference>
<accession>A0A398CXA8</accession>
<dbReference type="Pfam" id="PF18135">
    <property type="entry name" value="Type_ISP_C"/>
    <property type="match status" value="1"/>
</dbReference>
<evidence type="ECO:0000259" key="7">
    <source>
        <dbReference type="Pfam" id="PF18135"/>
    </source>
</evidence>
<evidence type="ECO:0000256" key="5">
    <source>
        <dbReference type="ARBA" id="ARBA00047942"/>
    </source>
</evidence>
<evidence type="ECO:0000256" key="4">
    <source>
        <dbReference type="ARBA" id="ARBA00022679"/>
    </source>
</evidence>
<dbReference type="OrthoDB" id="9758243at2"/>
<feature type="domain" description="DNA methylase adenine-specific" evidence="6">
    <location>
        <begin position="304"/>
        <end position="491"/>
    </location>
</feature>
<dbReference type="Gene3D" id="3.40.50.150">
    <property type="entry name" value="Vaccinia Virus protein VP39"/>
    <property type="match status" value="1"/>
</dbReference>
<keyword evidence="3 8" id="KW-0489">Methyltransferase</keyword>
<gene>
    <name evidence="8" type="ORF">SMC5_10190</name>
</gene>
<dbReference type="Pfam" id="PF02384">
    <property type="entry name" value="N6_Mtase"/>
    <property type="match status" value="1"/>
</dbReference>
<evidence type="ECO:0000313" key="9">
    <source>
        <dbReference type="Proteomes" id="UP000266489"/>
    </source>
</evidence>
<organism evidence="8 9">
    <name type="scientific">Candidatus Cryosericum odellii</name>
    <dbReference type="NCBI Taxonomy" id="2290917"/>
    <lineage>
        <taxon>Bacteria</taxon>
        <taxon>Pseudomonadati</taxon>
        <taxon>Caldisericota/Cryosericota group</taxon>
        <taxon>Candidatus Cryosericota</taxon>
        <taxon>Candidatus Cryosericia</taxon>
        <taxon>Candidatus Cryosericales</taxon>
        <taxon>Candidatus Cryosericaceae</taxon>
        <taxon>Candidatus Cryosericum</taxon>
    </lineage>
</organism>
<dbReference type="GO" id="GO:0032259">
    <property type="term" value="P:methylation"/>
    <property type="evidence" value="ECO:0007669"/>
    <property type="project" value="UniProtKB-KW"/>
</dbReference>
<evidence type="ECO:0000256" key="1">
    <source>
        <dbReference type="ARBA" id="ARBA00006594"/>
    </source>
</evidence>
<dbReference type="PANTHER" id="PTHR33841:SF1">
    <property type="entry name" value="DNA METHYLTRANSFERASE A"/>
    <property type="match status" value="1"/>
</dbReference>
<protein>
    <recommendedName>
        <fullName evidence="2">site-specific DNA-methyltransferase (adenine-specific)</fullName>
        <ecNumber evidence="2">2.1.1.72</ecNumber>
    </recommendedName>
</protein>
<evidence type="ECO:0000259" key="6">
    <source>
        <dbReference type="Pfam" id="PF02384"/>
    </source>
</evidence>
<dbReference type="EC" id="2.1.1.72" evidence="2"/>
<evidence type="ECO:0000313" key="8">
    <source>
        <dbReference type="EMBL" id="RIE07183.1"/>
    </source>
</evidence>
<dbReference type="InterPro" id="IPR029063">
    <property type="entry name" value="SAM-dependent_MTases_sf"/>
</dbReference>
<evidence type="ECO:0000256" key="3">
    <source>
        <dbReference type="ARBA" id="ARBA00022603"/>
    </source>
</evidence>
<dbReference type="SUPFAM" id="SSF53335">
    <property type="entry name" value="S-adenosyl-L-methionine-dependent methyltransferases"/>
    <property type="match status" value="1"/>
</dbReference>
<dbReference type="RefSeq" id="WP_119090077.1">
    <property type="nucleotide sequence ID" value="NZ_QXIU01000257.1"/>
</dbReference>
<dbReference type="AlphaFoldDB" id="A0A398CXA8"/>
<dbReference type="GO" id="GO:0008170">
    <property type="term" value="F:N-methyltransferase activity"/>
    <property type="evidence" value="ECO:0007669"/>
    <property type="project" value="InterPro"/>
</dbReference>
<comment type="catalytic activity">
    <reaction evidence="5">
        <text>a 2'-deoxyadenosine in DNA + S-adenosyl-L-methionine = an N(6)-methyl-2'-deoxyadenosine in DNA + S-adenosyl-L-homocysteine + H(+)</text>
        <dbReference type="Rhea" id="RHEA:15197"/>
        <dbReference type="Rhea" id="RHEA-COMP:12418"/>
        <dbReference type="Rhea" id="RHEA-COMP:12419"/>
        <dbReference type="ChEBI" id="CHEBI:15378"/>
        <dbReference type="ChEBI" id="CHEBI:57856"/>
        <dbReference type="ChEBI" id="CHEBI:59789"/>
        <dbReference type="ChEBI" id="CHEBI:90615"/>
        <dbReference type="ChEBI" id="CHEBI:90616"/>
        <dbReference type="EC" id="2.1.1.72"/>
    </reaction>
</comment>
<proteinExistence type="inferred from homology"/>
<sequence length="1042" mass="118002">MTFRASVERYLGAVAQQYHRGDAREESYYDVLKQLWEELGSQLSSAHATLTVLPRQTEAGNPDMRVWSGQQHVTGYIEAKEPGVTNLDHVEVSEQLKRYRAAFPNVILTNFLEFRLYRFGQPMGQPVTIGSLQALQAGIKVPFQHEDQFRDLVERFFDFQLPKEYTAQTLAVALADRTRFLQRQVLDQLVEDEQQNSSSDLVSLMREFKQVLMSDLTSDTFADLYAQTITYGLFAARMRVTGTFTRETALNGIPATIGILRKLFKYISIGDTPERLRVIIDDIADVLAVADTDTVFKGYDKNGRDPVADFYETFLGEYDPAKKKQHGVYYTPQPVVSYIVRSVDQILHDSFGKPDGLADPSVTVLDPAAGTMTFPATAVRLAAETYKAKYGDGSLDSWIKGHVLRDFYAFELMMAPYAIGHLRMGTLLTELGYTMSSDDRFKLYLTNTLDVSTAEQNPIPGLSPLADESHMAEAVKTTQPVLVIMGNPPYSGVSTNKGAWIMNLLNDYKQVDGKPLGERKTWLDDDYVKFIRFAQWKIDQAGEGVLGFITNHSYLDNPTFRGMRQSLMASFDQLHILNLHGNSLRKEQCPDGSKDENVFDIRQGVAIVVAVKCNGVPKGIWYGDLWGKRDAKYRVLGNEQMTQTAWQELKPRGDMYLFVPQDATLAPEYEQWPKVTEIFPVSVVGIVTARDKLTIQFTPEQVWQTVNRFISISPEEAREAFHLGKDTASWQVQLAQEDIRRSGLSQDRVVPILYRPFDVRYTYYTGHSRGFLCRPHPEVMQNMLAGSNSAIITSRMTKGETFHHVQVTNHIVEVICMSPKTSNNGFVFPLYLYDSVKGSTDIFVETRDRVAHRKPNIEAHFMSQLTECFGSIASPENIFAYVYAVLESAAYARRYVEFLKTDFPRIPLIRDRDTFLALADLGQQLIDLHLMRSSELDNPISRFCGKGDGAVKKVEYDADRGRVSINPTQYFDGVTPDLWTYQIGGYQVLAKWLKDRKGRFLTAPDTQHYSRIVTALSRTILVRGQIDQAFQSPDIGDAHVQR</sequence>
<name>A0A398CXA8_9BACT</name>
<dbReference type="InterPro" id="IPR003356">
    <property type="entry name" value="DNA_methylase_A-5"/>
</dbReference>
<dbReference type="PRINTS" id="PR00507">
    <property type="entry name" value="N12N6MTFRASE"/>
</dbReference>
<reference evidence="8 9" key="1">
    <citation type="submission" date="2018-09" db="EMBL/GenBank/DDBJ databases">
        <title>Discovery and Ecogenomic Context for Candidatus Cryosericales, a Global Caldiserica Order Active in Thawing Permafrost.</title>
        <authorList>
            <person name="Martinez M.A."/>
            <person name="Woodcroft B.J."/>
            <person name="Ignacio Espinoza J.C."/>
            <person name="Zayed A."/>
            <person name="Singleton C.M."/>
            <person name="Boyd J."/>
            <person name="Li Y.-F."/>
            <person name="Purvine S."/>
            <person name="Maughan H."/>
            <person name="Hodgkins S.B."/>
            <person name="Anderson D."/>
            <person name="Sederholm M."/>
            <person name="Temperton B."/>
            <person name="Saleska S.R."/>
            <person name="Tyson G.W."/>
            <person name="Rich V.I."/>
        </authorList>
    </citation>
    <scope>NUCLEOTIDE SEQUENCE [LARGE SCALE GENOMIC DNA]</scope>
    <source>
        <strain evidence="8 9">SMC5</strain>
    </source>
</reference>
<dbReference type="EMBL" id="QXIU01000257">
    <property type="protein sequence ID" value="RIE07183.1"/>
    <property type="molecule type" value="Genomic_DNA"/>
</dbReference>
<feature type="domain" description="Type ISP restriction-modification enzyme LLaBIII C-terminal specificity" evidence="7">
    <location>
        <begin position="677"/>
        <end position="1003"/>
    </location>
</feature>
<evidence type="ECO:0000256" key="2">
    <source>
        <dbReference type="ARBA" id="ARBA00011900"/>
    </source>
</evidence>
<dbReference type="InterPro" id="IPR041635">
    <property type="entry name" value="Type_ISP_LLaBIII_C"/>
</dbReference>
<keyword evidence="4 8" id="KW-0808">Transferase</keyword>